<dbReference type="Proteomes" id="UP001044222">
    <property type="component" value="Chromosome 6"/>
</dbReference>
<evidence type="ECO:0000313" key="3">
    <source>
        <dbReference type="Proteomes" id="UP001044222"/>
    </source>
</evidence>
<accession>A0A9D3MEW3</accession>
<evidence type="ECO:0000313" key="2">
    <source>
        <dbReference type="EMBL" id="KAG5847711.1"/>
    </source>
</evidence>
<dbReference type="AlphaFoldDB" id="A0A9D3MEW3"/>
<reference evidence="2" key="1">
    <citation type="submission" date="2021-01" db="EMBL/GenBank/DDBJ databases">
        <title>A chromosome-scale assembly of European eel, Anguilla anguilla.</title>
        <authorList>
            <person name="Henkel C."/>
            <person name="Jong-Raadsen S.A."/>
            <person name="Dufour S."/>
            <person name="Weltzien F.-A."/>
            <person name="Palstra A.P."/>
            <person name="Pelster B."/>
            <person name="Spaink H.P."/>
            <person name="Van Den Thillart G.E."/>
            <person name="Jansen H."/>
            <person name="Zahm M."/>
            <person name="Klopp C."/>
            <person name="Cedric C."/>
            <person name="Louis A."/>
            <person name="Berthelot C."/>
            <person name="Parey E."/>
            <person name="Roest Crollius H."/>
            <person name="Montfort J."/>
            <person name="Robinson-Rechavi M."/>
            <person name="Bucao C."/>
            <person name="Bouchez O."/>
            <person name="Gislard M."/>
            <person name="Lluch J."/>
            <person name="Milhes M."/>
            <person name="Lampietro C."/>
            <person name="Lopez Roques C."/>
            <person name="Donnadieu C."/>
            <person name="Braasch I."/>
            <person name="Desvignes T."/>
            <person name="Postlethwait J."/>
            <person name="Bobe J."/>
            <person name="Guiguen Y."/>
            <person name="Dirks R."/>
        </authorList>
    </citation>
    <scope>NUCLEOTIDE SEQUENCE</scope>
    <source>
        <strain evidence="2">Tag_6206</strain>
        <tissue evidence="2">Liver</tissue>
    </source>
</reference>
<feature type="compositionally biased region" description="Low complexity" evidence="1">
    <location>
        <begin position="95"/>
        <end position="118"/>
    </location>
</feature>
<organism evidence="2 3">
    <name type="scientific">Anguilla anguilla</name>
    <name type="common">European freshwater eel</name>
    <name type="synonym">Muraena anguilla</name>
    <dbReference type="NCBI Taxonomy" id="7936"/>
    <lineage>
        <taxon>Eukaryota</taxon>
        <taxon>Metazoa</taxon>
        <taxon>Chordata</taxon>
        <taxon>Craniata</taxon>
        <taxon>Vertebrata</taxon>
        <taxon>Euteleostomi</taxon>
        <taxon>Actinopterygii</taxon>
        <taxon>Neopterygii</taxon>
        <taxon>Teleostei</taxon>
        <taxon>Anguilliformes</taxon>
        <taxon>Anguillidae</taxon>
        <taxon>Anguilla</taxon>
    </lineage>
</organism>
<dbReference type="EMBL" id="JAFIRN010000006">
    <property type="protein sequence ID" value="KAG5847711.1"/>
    <property type="molecule type" value="Genomic_DNA"/>
</dbReference>
<proteinExistence type="predicted"/>
<feature type="region of interest" description="Disordered" evidence="1">
    <location>
        <begin position="70"/>
        <end position="127"/>
    </location>
</feature>
<comment type="caution">
    <text evidence="2">The sequence shown here is derived from an EMBL/GenBank/DDBJ whole genome shotgun (WGS) entry which is preliminary data.</text>
</comment>
<name>A0A9D3MEW3_ANGAN</name>
<feature type="non-terminal residue" evidence="2">
    <location>
        <position position="127"/>
    </location>
</feature>
<protein>
    <submittedName>
        <fullName evidence="2">Uncharacterized protein</fullName>
    </submittedName>
</protein>
<keyword evidence="3" id="KW-1185">Reference proteome</keyword>
<gene>
    <name evidence="2" type="ORF">ANANG_G00129090</name>
</gene>
<sequence>MPRWTACLSAIWTLRVKRGRRWNRQGGEWAPPSTELGWEDSPADWAETRPAAPYRVGIYEWTRDKGLHSRTKSLIHTNPLPLHSHTNTHTHSHSTHTPTHIPTPTPLTHQHTNPLPLHSHTNTHPLP</sequence>
<evidence type="ECO:0000256" key="1">
    <source>
        <dbReference type="SAM" id="MobiDB-lite"/>
    </source>
</evidence>